<dbReference type="EMBL" id="KN550473">
    <property type="protein sequence ID" value="KHJ94080.1"/>
    <property type="molecule type" value="Genomic_DNA"/>
</dbReference>
<keyword evidence="1 2" id="KW-1015">Disulfide bond</keyword>
<keyword evidence="3" id="KW-0862">Zinc</keyword>
<dbReference type="OrthoDB" id="7721051at2759"/>
<sequence length="218" mass="24933">MKLANLGQFMKRQEIIVNSFVCAGNLKVYFDLASDEHQLLYEQMDKIAKNTCVKFRERNDEEDYVAIVNGLGEGCNSAVGRPGGESVISLESSKFGSCFDRGTLMRFLLHTVGLYGEQMREDRDKYIRVHDENIIDGYEHFFTKILDASSYRVPYDYLSIMHYGKNEYAKPGTITIETLDDRFQDLIGKQTEPTGNDYVKVCLMYNCKTCMGTETLVL</sequence>
<evidence type="ECO:0000256" key="2">
    <source>
        <dbReference type="PROSITE-ProRule" id="PRU01211"/>
    </source>
</evidence>
<accession>A0A0B1TFC1</accession>
<dbReference type="AlphaFoldDB" id="A0A0B1TFC1"/>
<organism evidence="5 6">
    <name type="scientific">Oesophagostomum dentatum</name>
    <name type="common">Nodular worm</name>
    <dbReference type="NCBI Taxonomy" id="61180"/>
    <lineage>
        <taxon>Eukaryota</taxon>
        <taxon>Metazoa</taxon>
        <taxon>Ecdysozoa</taxon>
        <taxon>Nematoda</taxon>
        <taxon>Chromadorea</taxon>
        <taxon>Rhabditida</taxon>
        <taxon>Rhabditina</taxon>
        <taxon>Rhabditomorpha</taxon>
        <taxon>Strongyloidea</taxon>
        <taxon>Strongylidae</taxon>
        <taxon>Oesophagostomum</taxon>
    </lineage>
</organism>
<comment type="cofactor">
    <cofactor evidence="3">
        <name>Zn(2+)</name>
        <dbReference type="ChEBI" id="CHEBI:29105"/>
    </cofactor>
    <text evidence="3">Binds 1 zinc ion per subunit.</text>
</comment>
<evidence type="ECO:0000256" key="1">
    <source>
        <dbReference type="ARBA" id="ARBA00023157"/>
    </source>
</evidence>
<dbReference type="InterPro" id="IPR034035">
    <property type="entry name" value="Astacin-like_dom"/>
</dbReference>
<dbReference type="InterPro" id="IPR006026">
    <property type="entry name" value="Peptidase_Metallo"/>
</dbReference>
<keyword evidence="3" id="KW-0378">Hydrolase</keyword>
<dbReference type="InterPro" id="IPR024079">
    <property type="entry name" value="MetalloPept_cat_dom_sf"/>
</dbReference>
<dbReference type="GO" id="GO:0006508">
    <property type="term" value="P:proteolysis"/>
    <property type="evidence" value="ECO:0007669"/>
    <property type="project" value="UniProtKB-KW"/>
</dbReference>
<dbReference type="SUPFAM" id="SSF55486">
    <property type="entry name" value="Metalloproteases ('zincins'), catalytic domain"/>
    <property type="match status" value="1"/>
</dbReference>
<feature type="domain" description="Peptidase M12A" evidence="4">
    <location>
        <begin position="4"/>
        <end position="208"/>
    </location>
</feature>
<name>A0A0B1TFC1_OESDE</name>
<keyword evidence="3" id="KW-0479">Metal-binding</keyword>
<dbReference type="EC" id="3.4.24.-" evidence="3"/>
<comment type="caution">
    <text evidence="2">Lacks conserved residue(s) required for the propagation of feature annotation.</text>
</comment>
<dbReference type="PANTHER" id="PTHR10127">
    <property type="entry name" value="DISCOIDIN, CUB, EGF, LAMININ , AND ZINC METALLOPROTEASE DOMAIN CONTAINING"/>
    <property type="match status" value="1"/>
</dbReference>
<dbReference type="Pfam" id="PF01400">
    <property type="entry name" value="Astacin"/>
    <property type="match status" value="1"/>
</dbReference>
<dbReference type="PANTHER" id="PTHR10127:SF880">
    <property type="entry name" value="ZINC METALLOPROTEINASE NAS-5"/>
    <property type="match status" value="1"/>
</dbReference>
<evidence type="ECO:0000256" key="3">
    <source>
        <dbReference type="RuleBase" id="RU361183"/>
    </source>
</evidence>
<gene>
    <name evidence="5" type="ORF">OESDEN_05992</name>
</gene>
<protein>
    <recommendedName>
        <fullName evidence="3">Metalloendopeptidase</fullName>
        <ecNumber evidence="3">3.4.24.-</ecNumber>
    </recommendedName>
</protein>
<dbReference type="GO" id="GO:0004222">
    <property type="term" value="F:metalloendopeptidase activity"/>
    <property type="evidence" value="ECO:0007669"/>
    <property type="project" value="UniProtKB-UniRule"/>
</dbReference>
<keyword evidence="3" id="KW-0645">Protease</keyword>
<keyword evidence="6" id="KW-1185">Reference proteome</keyword>
<dbReference type="GO" id="GO:0008270">
    <property type="term" value="F:zinc ion binding"/>
    <property type="evidence" value="ECO:0007669"/>
    <property type="project" value="InterPro"/>
</dbReference>
<dbReference type="SMART" id="SM00235">
    <property type="entry name" value="ZnMc"/>
    <property type="match status" value="1"/>
</dbReference>
<evidence type="ECO:0000313" key="5">
    <source>
        <dbReference type="EMBL" id="KHJ94080.1"/>
    </source>
</evidence>
<dbReference type="Proteomes" id="UP000053660">
    <property type="component" value="Unassembled WGS sequence"/>
</dbReference>
<dbReference type="PRINTS" id="PR00480">
    <property type="entry name" value="ASTACIN"/>
</dbReference>
<keyword evidence="3" id="KW-0482">Metalloprotease</keyword>
<evidence type="ECO:0000313" key="6">
    <source>
        <dbReference type="Proteomes" id="UP000053660"/>
    </source>
</evidence>
<feature type="disulfide bond" evidence="2">
    <location>
        <begin position="52"/>
        <end position="207"/>
    </location>
</feature>
<reference evidence="5 6" key="1">
    <citation type="submission" date="2014-03" db="EMBL/GenBank/DDBJ databases">
        <title>Draft genome of the hookworm Oesophagostomum dentatum.</title>
        <authorList>
            <person name="Mitreva M."/>
        </authorList>
    </citation>
    <scope>NUCLEOTIDE SEQUENCE [LARGE SCALE GENOMIC DNA]</scope>
    <source>
        <strain evidence="5 6">OD-Hann</strain>
    </source>
</reference>
<evidence type="ECO:0000259" key="4">
    <source>
        <dbReference type="PROSITE" id="PS51864"/>
    </source>
</evidence>
<dbReference type="Gene3D" id="3.40.390.10">
    <property type="entry name" value="Collagenase (Catalytic Domain)"/>
    <property type="match status" value="1"/>
</dbReference>
<dbReference type="InterPro" id="IPR001506">
    <property type="entry name" value="Peptidase_M12A"/>
</dbReference>
<dbReference type="CDD" id="cd04280">
    <property type="entry name" value="ZnMc_astacin_like"/>
    <property type="match status" value="1"/>
</dbReference>
<dbReference type="PROSITE" id="PS51864">
    <property type="entry name" value="ASTACIN"/>
    <property type="match status" value="1"/>
</dbReference>
<proteinExistence type="predicted"/>